<organism evidence="9 10">
    <name type="scientific">Arthrobacter cryoconiti</name>
    <dbReference type="NCBI Taxonomy" id="748907"/>
    <lineage>
        <taxon>Bacteria</taxon>
        <taxon>Bacillati</taxon>
        <taxon>Actinomycetota</taxon>
        <taxon>Actinomycetes</taxon>
        <taxon>Micrococcales</taxon>
        <taxon>Micrococcaceae</taxon>
        <taxon>Arthrobacter</taxon>
    </lineage>
</organism>
<keyword evidence="6 8" id="KW-0472">Membrane</keyword>
<evidence type="ECO:0000256" key="2">
    <source>
        <dbReference type="ARBA" id="ARBA00004829"/>
    </source>
</evidence>
<comment type="pathway">
    <text evidence="2">Carotenoid biosynthesis.</text>
</comment>
<evidence type="ECO:0000256" key="4">
    <source>
        <dbReference type="ARBA" id="ARBA00022746"/>
    </source>
</evidence>
<feature type="transmembrane region" description="Helical" evidence="8">
    <location>
        <begin position="6"/>
        <end position="23"/>
    </location>
</feature>
<accession>A0ABV8QXQ3</accession>
<keyword evidence="10" id="KW-1185">Reference proteome</keyword>
<dbReference type="NCBIfam" id="TIGR03462">
    <property type="entry name" value="CarR_dom_SF"/>
    <property type="match status" value="1"/>
</dbReference>
<feature type="transmembrane region" description="Helical" evidence="8">
    <location>
        <begin position="79"/>
        <end position="96"/>
    </location>
</feature>
<sequence>MSYLELNIIFVAVAALVLAGGLWRRAGRATAFIAVLVAIGVLFVLTIVFDNVMIVSGLFDYGESSLSWARIGLMPLEDLAYPLAGAMLLPGLWLLFSRGRKE</sequence>
<comment type="subcellular location">
    <subcellularLocation>
        <location evidence="1">Membrane</location>
        <topology evidence="1">Multi-pass membrane protein</topology>
    </subcellularLocation>
</comment>
<proteinExistence type="predicted"/>
<reference evidence="10" key="1">
    <citation type="journal article" date="2019" name="Int. J. Syst. Evol. Microbiol.">
        <title>The Global Catalogue of Microorganisms (GCM) 10K type strain sequencing project: providing services to taxonomists for standard genome sequencing and annotation.</title>
        <authorList>
            <consortium name="The Broad Institute Genomics Platform"/>
            <consortium name="The Broad Institute Genome Sequencing Center for Infectious Disease"/>
            <person name="Wu L."/>
            <person name="Ma J."/>
        </authorList>
    </citation>
    <scope>NUCLEOTIDE SEQUENCE [LARGE SCALE GENOMIC DNA]</scope>
    <source>
        <strain evidence="10">CGMCC 1.10698</strain>
    </source>
</reference>
<keyword evidence="4" id="KW-0125">Carotenoid biosynthesis</keyword>
<dbReference type="Proteomes" id="UP001595773">
    <property type="component" value="Unassembled WGS sequence"/>
</dbReference>
<gene>
    <name evidence="9" type="ORF">ACFOW9_02375</name>
</gene>
<evidence type="ECO:0000256" key="1">
    <source>
        <dbReference type="ARBA" id="ARBA00004141"/>
    </source>
</evidence>
<keyword evidence="7" id="KW-0413">Isomerase</keyword>
<dbReference type="RefSeq" id="WP_230067626.1">
    <property type="nucleotide sequence ID" value="NZ_BAABLL010000001.1"/>
</dbReference>
<evidence type="ECO:0000256" key="7">
    <source>
        <dbReference type="ARBA" id="ARBA00023235"/>
    </source>
</evidence>
<name>A0ABV8QXQ3_9MICC</name>
<keyword evidence="5 8" id="KW-1133">Transmembrane helix</keyword>
<evidence type="ECO:0000256" key="5">
    <source>
        <dbReference type="ARBA" id="ARBA00022989"/>
    </source>
</evidence>
<dbReference type="InterPro" id="IPR017825">
    <property type="entry name" value="Lycopene_cyclase_dom"/>
</dbReference>
<evidence type="ECO:0000256" key="8">
    <source>
        <dbReference type="SAM" id="Phobius"/>
    </source>
</evidence>
<evidence type="ECO:0000313" key="9">
    <source>
        <dbReference type="EMBL" id="MFC4264443.1"/>
    </source>
</evidence>
<keyword evidence="3 8" id="KW-0812">Transmembrane</keyword>
<dbReference type="EMBL" id="JBHSCQ010000004">
    <property type="protein sequence ID" value="MFC4264443.1"/>
    <property type="molecule type" value="Genomic_DNA"/>
</dbReference>
<protein>
    <submittedName>
        <fullName evidence="9">Lycopene cyclase domain-containing protein</fullName>
    </submittedName>
</protein>
<evidence type="ECO:0000256" key="6">
    <source>
        <dbReference type="ARBA" id="ARBA00023136"/>
    </source>
</evidence>
<feature type="transmembrane region" description="Helical" evidence="8">
    <location>
        <begin position="30"/>
        <end position="59"/>
    </location>
</feature>
<evidence type="ECO:0000256" key="3">
    <source>
        <dbReference type="ARBA" id="ARBA00022692"/>
    </source>
</evidence>
<evidence type="ECO:0000313" key="10">
    <source>
        <dbReference type="Proteomes" id="UP001595773"/>
    </source>
</evidence>
<comment type="caution">
    <text evidence="9">The sequence shown here is derived from an EMBL/GenBank/DDBJ whole genome shotgun (WGS) entry which is preliminary data.</text>
</comment>